<evidence type="ECO:0000313" key="2">
    <source>
        <dbReference type="Proteomes" id="UP001595526"/>
    </source>
</evidence>
<name>A0ABV7JL58_9SPHI</name>
<organism evidence="1 2">
    <name type="scientific">Parapedobacter deserti</name>
    <dbReference type="NCBI Taxonomy" id="1912957"/>
    <lineage>
        <taxon>Bacteria</taxon>
        <taxon>Pseudomonadati</taxon>
        <taxon>Bacteroidota</taxon>
        <taxon>Sphingobacteriia</taxon>
        <taxon>Sphingobacteriales</taxon>
        <taxon>Sphingobacteriaceae</taxon>
        <taxon>Parapedobacter</taxon>
    </lineage>
</organism>
<sequence length="156" mass="17605">MFLRIVSPPLEYGARHLYIQTGIKNEAFYTRMVVRGDNGNVGIGTTNPQAKLAVEGTILAKEVKVKTDISVPDYVFEPEYELPALADIEAYVRQHKHLPEIPSAADIERDGLDLAQMNLLLLKKVEELTLHIIDLNRTSELQNKEIAELKSAMKHR</sequence>
<keyword evidence="2" id="KW-1185">Reference proteome</keyword>
<protein>
    <submittedName>
        <fullName evidence="1">Uncharacterized protein</fullName>
    </submittedName>
</protein>
<evidence type="ECO:0000313" key="1">
    <source>
        <dbReference type="EMBL" id="MFC3197605.1"/>
    </source>
</evidence>
<proteinExistence type="predicted"/>
<accession>A0ABV7JL58</accession>
<gene>
    <name evidence="1" type="ORF">ACFOET_08275</name>
</gene>
<reference evidence="2" key="1">
    <citation type="journal article" date="2019" name="Int. J. Syst. Evol. Microbiol.">
        <title>The Global Catalogue of Microorganisms (GCM) 10K type strain sequencing project: providing services to taxonomists for standard genome sequencing and annotation.</title>
        <authorList>
            <consortium name="The Broad Institute Genomics Platform"/>
            <consortium name="The Broad Institute Genome Sequencing Center for Infectious Disease"/>
            <person name="Wu L."/>
            <person name="Ma J."/>
        </authorList>
    </citation>
    <scope>NUCLEOTIDE SEQUENCE [LARGE SCALE GENOMIC DNA]</scope>
    <source>
        <strain evidence="2">KCTC 52416</strain>
    </source>
</reference>
<dbReference type="Proteomes" id="UP001595526">
    <property type="component" value="Unassembled WGS sequence"/>
</dbReference>
<dbReference type="EMBL" id="JBHRTA010000026">
    <property type="protein sequence ID" value="MFC3197605.1"/>
    <property type="molecule type" value="Genomic_DNA"/>
</dbReference>
<comment type="caution">
    <text evidence="1">The sequence shown here is derived from an EMBL/GenBank/DDBJ whole genome shotgun (WGS) entry which is preliminary data.</text>
</comment>